<dbReference type="Gene3D" id="3.40.50.720">
    <property type="entry name" value="NAD(P)-binding Rossmann-like Domain"/>
    <property type="match status" value="1"/>
</dbReference>
<dbReference type="SUPFAM" id="SSF51735">
    <property type="entry name" value="NAD(P)-binding Rossmann-fold domains"/>
    <property type="match status" value="1"/>
</dbReference>
<dbReference type="PANTHER" id="PTHR48079:SF6">
    <property type="entry name" value="NAD(P)-BINDING DOMAIN-CONTAINING PROTEIN-RELATED"/>
    <property type="match status" value="1"/>
</dbReference>
<dbReference type="PANTHER" id="PTHR48079">
    <property type="entry name" value="PROTEIN YEEZ"/>
    <property type="match status" value="1"/>
</dbReference>
<reference evidence="2" key="1">
    <citation type="journal article" date="2016" name="Genome Announc.">
        <title>Draft genomes of two strains of Paenibacillus glucanolyticus with capability to degrade lignocellulose.</title>
        <authorList>
            <person name="Mathews S.L."/>
            <person name="Pawlak J."/>
            <person name="Grunden A.M."/>
        </authorList>
    </citation>
    <scope>NUCLEOTIDE SEQUENCE [LARGE SCALE GENOMIC DNA]</scope>
    <source>
        <strain evidence="2">SLM1</strain>
    </source>
</reference>
<name>A0A163F8X3_9BACL</name>
<evidence type="ECO:0000313" key="3">
    <source>
        <dbReference type="Proteomes" id="UP000076796"/>
    </source>
</evidence>
<sequence>MKVFVTGATGYIGGSVAKVLIDAGHTVYGLVRNPDKIDALKELGIDSVLGTLDDTEVLARYAEQSDAVIHTADSDHRLAVETFILALRGSGKPFLHTSGSSVIGDDARGDAVTEQIYDEETPFTPMDTREDRVAINNQVRRAGRDEAVRSVVIVPSMIYGEALGLPTDSDQLPQIIRKSREVGAGVHVGKGVNRWSNVHIRDLAQLYLLALTKAPSASYFFAENGEESYGDIAIAVSKALGFGGKTVSWSAEDAIAELGDWARFAIASNSRVRAVHARNLLGWKPAEESLLDWIEIHLK</sequence>
<dbReference type="InterPro" id="IPR001509">
    <property type="entry name" value="Epimerase_deHydtase"/>
</dbReference>
<dbReference type="GO" id="GO:0005737">
    <property type="term" value="C:cytoplasm"/>
    <property type="evidence" value="ECO:0007669"/>
    <property type="project" value="TreeGrafter"/>
</dbReference>
<organism evidence="2 3">
    <name type="scientific">Paenibacillus glucanolyticus</name>
    <dbReference type="NCBI Taxonomy" id="59843"/>
    <lineage>
        <taxon>Bacteria</taxon>
        <taxon>Bacillati</taxon>
        <taxon>Bacillota</taxon>
        <taxon>Bacilli</taxon>
        <taxon>Bacillales</taxon>
        <taxon>Paenibacillaceae</taxon>
        <taxon>Paenibacillus</taxon>
    </lineage>
</organism>
<dbReference type="InterPro" id="IPR051783">
    <property type="entry name" value="NAD(P)-dependent_oxidoreduct"/>
</dbReference>
<dbReference type="OrthoDB" id="9807212at2"/>
<dbReference type="GO" id="GO:0004029">
    <property type="term" value="F:aldehyde dehydrogenase (NAD+) activity"/>
    <property type="evidence" value="ECO:0007669"/>
    <property type="project" value="TreeGrafter"/>
</dbReference>
<keyword evidence="3" id="KW-1185">Reference proteome</keyword>
<dbReference type="EMBL" id="LWMH01000002">
    <property type="protein sequence ID" value="KZS44221.1"/>
    <property type="molecule type" value="Genomic_DNA"/>
</dbReference>
<dbReference type="STRING" id="59843.A3958_01870"/>
<dbReference type="RefSeq" id="WP_063480300.1">
    <property type="nucleotide sequence ID" value="NZ_CP147845.1"/>
</dbReference>
<accession>A0A163F8X3</accession>
<evidence type="ECO:0000313" key="2">
    <source>
        <dbReference type="EMBL" id="KZS44221.1"/>
    </source>
</evidence>
<protein>
    <submittedName>
        <fullName evidence="2">Nucleoside-diphosphate sugar epimerase</fullName>
    </submittedName>
</protein>
<proteinExistence type="predicted"/>
<dbReference type="Proteomes" id="UP000076796">
    <property type="component" value="Unassembled WGS sequence"/>
</dbReference>
<evidence type="ECO:0000259" key="1">
    <source>
        <dbReference type="Pfam" id="PF01370"/>
    </source>
</evidence>
<comment type="caution">
    <text evidence="2">The sequence shown here is derived from an EMBL/GenBank/DDBJ whole genome shotgun (WGS) entry which is preliminary data.</text>
</comment>
<dbReference type="AlphaFoldDB" id="A0A163F8X3"/>
<feature type="domain" description="NAD-dependent epimerase/dehydratase" evidence="1">
    <location>
        <begin position="3"/>
        <end position="213"/>
    </location>
</feature>
<dbReference type="GeneID" id="97554190"/>
<dbReference type="Pfam" id="PF01370">
    <property type="entry name" value="Epimerase"/>
    <property type="match status" value="1"/>
</dbReference>
<dbReference type="InterPro" id="IPR036291">
    <property type="entry name" value="NAD(P)-bd_dom_sf"/>
</dbReference>
<gene>
    <name evidence="2" type="ORF">AWU65_29605</name>
</gene>